<dbReference type="PANTHER" id="PTHR30246">
    <property type="entry name" value="2-KETO-3-DEOXY-6-PHOSPHOGLUCONATE ALDOLASE"/>
    <property type="match status" value="1"/>
</dbReference>
<dbReference type="Gene3D" id="3.20.20.70">
    <property type="entry name" value="Aldolase class I"/>
    <property type="match status" value="1"/>
</dbReference>
<dbReference type="SUPFAM" id="SSF51569">
    <property type="entry name" value="Aldolase"/>
    <property type="match status" value="1"/>
</dbReference>
<evidence type="ECO:0000256" key="2">
    <source>
        <dbReference type="ARBA" id="ARBA00006906"/>
    </source>
</evidence>
<dbReference type="Pfam" id="PF01081">
    <property type="entry name" value="Aldolase"/>
    <property type="match status" value="1"/>
</dbReference>
<dbReference type="EMBL" id="JBHSCZ010000001">
    <property type="protein sequence ID" value="MFC4262048.1"/>
    <property type="molecule type" value="Genomic_DNA"/>
</dbReference>
<keyword evidence="5" id="KW-0119">Carbohydrate metabolism</keyword>
<organism evidence="6 7">
    <name type="scientific">Ferruginibacter yonginensis</name>
    <dbReference type="NCBI Taxonomy" id="1310416"/>
    <lineage>
        <taxon>Bacteria</taxon>
        <taxon>Pseudomonadati</taxon>
        <taxon>Bacteroidota</taxon>
        <taxon>Chitinophagia</taxon>
        <taxon>Chitinophagales</taxon>
        <taxon>Chitinophagaceae</taxon>
        <taxon>Ferruginibacter</taxon>
    </lineage>
</organism>
<dbReference type="RefSeq" id="WP_379707410.1">
    <property type="nucleotide sequence ID" value="NZ_JBHSCZ010000001.1"/>
</dbReference>
<comment type="subunit">
    <text evidence="3">Homotrimer.</text>
</comment>
<gene>
    <name evidence="6" type="ORF">ACFOWM_04100</name>
</gene>
<sequence length="225" mass="24260">MPHQKMIDAILQQKMLPLFYHDDPTVCIEIVKALYSAGIRVIEFTNRGTNALQNAQQLVGERNASMPDLLISIGTITDGKQAAAFAAIGVDFLISPVYDAAIHENTQQLNIGWIPGCMTPTEIHTASSSGCTLVKLFPGNVLQPSFVAAVKDLFPHTYMMPTGGVTGNIENLQAWFNAGVCAVGMGSTLITKQIMNNKNYELLTTTTAQILQDINTITSSAITTS</sequence>
<proteinExistence type="inferred from homology"/>
<dbReference type="Proteomes" id="UP001595907">
    <property type="component" value="Unassembled WGS sequence"/>
</dbReference>
<keyword evidence="4" id="KW-0456">Lyase</keyword>
<evidence type="ECO:0000256" key="4">
    <source>
        <dbReference type="ARBA" id="ARBA00023239"/>
    </source>
</evidence>
<dbReference type="InterPro" id="IPR013785">
    <property type="entry name" value="Aldolase_TIM"/>
</dbReference>
<dbReference type="PANTHER" id="PTHR30246:SF1">
    <property type="entry name" value="2-DEHYDRO-3-DEOXY-6-PHOSPHOGALACTONATE ALDOLASE-RELATED"/>
    <property type="match status" value="1"/>
</dbReference>
<comment type="pathway">
    <text evidence="1">Carbohydrate acid metabolism.</text>
</comment>
<comment type="caution">
    <text evidence="6">The sequence shown here is derived from an EMBL/GenBank/DDBJ whole genome shotgun (WGS) entry which is preliminary data.</text>
</comment>
<accession>A0ABV8QRN8</accession>
<keyword evidence="7" id="KW-1185">Reference proteome</keyword>
<evidence type="ECO:0000256" key="3">
    <source>
        <dbReference type="ARBA" id="ARBA00011233"/>
    </source>
</evidence>
<dbReference type="InterPro" id="IPR000887">
    <property type="entry name" value="Aldlse_KDPG_KHG"/>
</dbReference>
<evidence type="ECO:0000313" key="6">
    <source>
        <dbReference type="EMBL" id="MFC4262048.1"/>
    </source>
</evidence>
<evidence type="ECO:0000313" key="7">
    <source>
        <dbReference type="Proteomes" id="UP001595907"/>
    </source>
</evidence>
<protein>
    <submittedName>
        <fullName evidence="6">Bifunctional 4-hydroxy-2-oxoglutarate aldolase/2-dehydro-3-deoxy-phosphogluconate aldolase</fullName>
    </submittedName>
</protein>
<dbReference type="CDD" id="cd00452">
    <property type="entry name" value="KDPG_aldolase"/>
    <property type="match status" value="1"/>
</dbReference>
<name>A0ABV8QRN8_9BACT</name>
<comment type="similarity">
    <text evidence="2">Belongs to the KHG/KDPG aldolase family.</text>
</comment>
<evidence type="ECO:0000256" key="1">
    <source>
        <dbReference type="ARBA" id="ARBA00004761"/>
    </source>
</evidence>
<reference evidence="7" key="1">
    <citation type="journal article" date="2019" name="Int. J. Syst. Evol. Microbiol.">
        <title>The Global Catalogue of Microorganisms (GCM) 10K type strain sequencing project: providing services to taxonomists for standard genome sequencing and annotation.</title>
        <authorList>
            <consortium name="The Broad Institute Genomics Platform"/>
            <consortium name="The Broad Institute Genome Sequencing Center for Infectious Disease"/>
            <person name="Wu L."/>
            <person name="Ma J."/>
        </authorList>
    </citation>
    <scope>NUCLEOTIDE SEQUENCE [LARGE SCALE GENOMIC DNA]</scope>
    <source>
        <strain evidence="7">CECT 8289</strain>
    </source>
</reference>
<evidence type="ECO:0000256" key="5">
    <source>
        <dbReference type="ARBA" id="ARBA00023277"/>
    </source>
</evidence>